<protein>
    <recommendedName>
        <fullName evidence="2">ZP domain-containing protein</fullName>
    </recommendedName>
</protein>
<evidence type="ECO:0000256" key="1">
    <source>
        <dbReference type="SAM" id="MobiDB-lite"/>
    </source>
</evidence>
<dbReference type="PANTHER" id="PTHR47327:SF7">
    <property type="entry name" value="GH08941P"/>
    <property type="match status" value="1"/>
</dbReference>
<dbReference type="InterPro" id="IPR001507">
    <property type="entry name" value="ZP_dom"/>
</dbReference>
<comment type="caution">
    <text evidence="3">The sequence shown here is derived from an EMBL/GenBank/DDBJ whole genome shotgun (WGS) entry which is preliminary data.</text>
</comment>
<feature type="domain" description="ZP" evidence="2">
    <location>
        <begin position="8"/>
        <end position="294"/>
    </location>
</feature>
<dbReference type="InterPro" id="IPR055355">
    <property type="entry name" value="ZP-C"/>
</dbReference>
<dbReference type="InterPro" id="IPR052774">
    <property type="entry name" value="Celegans_DevNeuronal_Protein"/>
</dbReference>
<dbReference type="AlphaFoldDB" id="A0AAD4PLQ1"/>
<accession>A0AAD4PLQ1</accession>
<feature type="region of interest" description="Disordered" evidence="1">
    <location>
        <begin position="20"/>
        <end position="45"/>
    </location>
</feature>
<dbReference type="Proteomes" id="UP001200034">
    <property type="component" value="Unassembled WGS sequence"/>
</dbReference>
<proteinExistence type="predicted"/>
<dbReference type="SMART" id="SM00241">
    <property type="entry name" value="ZP"/>
    <property type="match status" value="1"/>
</dbReference>
<dbReference type="PANTHER" id="PTHR47327">
    <property type="entry name" value="FI18240P1-RELATED"/>
    <property type="match status" value="1"/>
</dbReference>
<dbReference type="PROSITE" id="PS51034">
    <property type="entry name" value="ZP_2"/>
    <property type="match status" value="1"/>
</dbReference>
<gene>
    <name evidence="3" type="ORF">KR093_008942</name>
</gene>
<name>A0AAD4PLQ1_9MUSC</name>
<sequence length="407" mass="44934">AAGTHKVHCSEDKMRVEIGLPSDVSSNSNSNSNSNSSSGDGERPQIYLEGLKGYPDVRCQPEINGALAVFRLSLSDFYECGVTRMVNQLTGKKVYYHKIIIESASSKEIVSVKCITTSGPVYNVMMNGTNAAREQEPQQEHHGVVRRDVLPAGFQEPDDLEITTSLTKRAPEPRLSIGVSQDNQKFTRDLTVKSGTPLTMEINLDEDSAPVYGLGVNYLDVTDTHTSSETLIFKGCTVDPYLFENFNTVDGDILSAKFKAFKFPDSSYVQFRATVNVCLDKCLGTQCSNNQVGFGRRKREISSANKVYEISLAMFLQVDDIEGVNKNEVLQLEEKLRELKLANQRLARNSRGNFAELSRSMEQLPASSAEPAFVVDERELGQLSSGAASPLICGLWALICALCWRLM</sequence>
<evidence type="ECO:0000259" key="2">
    <source>
        <dbReference type="PROSITE" id="PS51034"/>
    </source>
</evidence>
<dbReference type="EMBL" id="JAJJHW010002585">
    <property type="protein sequence ID" value="KAH8371812.1"/>
    <property type="molecule type" value="Genomic_DNA"/>
</dbReference>
<dbReference type="Pfam" id="PF00100">
    <property type="entry name" value="Zona_pellucida"/>
    <property type="match status" value="1"/>
</dbReference>
<organism evidence="3 4">
    <name type="scientific">Drosophila rubida</name>
    <dbReference type="NCBI Taxonomy" id="30044"/>
    <lineage>
        <taxon>Eukaryota</taxon>
        <taxon>Metazoa</taxon>
        <taxon>Ecdysozoa</taxon>
        <taxon>Arthropoda</taxon>
        <taxon>Hexapoda</taxon>
        <taxon>Insecta</taxon>
        <taxon>Pterygota</taxon>
        <taxon>Neoptera</taxon>
        <taxon>Endopterygota</taxon>
        <taxon>Diptera</taxon>
        <taxon>Brachycera</taxon>
        <taxon>Muscomorpha</taxon>
        <taxon>Ephydroidea</taxon>
        <taxon>Drosophilidae</taxon>
        <taxon>Drosophila</taxon>
    </lineage>
</organism>
<feature type="non-terminal residue" evidence="3">
    <location>
        <position position="1"/>
    </location>
</feature>
<evidence type="ECO:0000313" key="4">
    <source>
        <dbReference type="Proteomes" id="UP001200034"/>
    </source>
</evidence>
<dbReference type="GO" id="GO:0009653">
    <property type="term" value="P:anatomical structure morphogenesis"/>
    <property type="evidence" value="ECO:0007669"/>
    <property type="project" value="TreeGrafter"/>
</dbReference>
<keyword evidence="4" id="KW-1185">Reference proteome</keyword>
<reference evidence="3" key="1">
    <citation type="journal article" date="2021" name="Mol. Ecol. Resour.">
        <title>Phylogenomic analyses of the genus Drosophila reveals genomic signals of climate adaptation.</title>
        <authorList>
            <person name="Li F."/>
            <person name="Rane R.V."/>
            <person name="Luria V."/>
            <person name="Xiong Z."/>
            <person name="Chen J."/>
            <person name="Li Z."/>
            <person name="Catullo R.A."/>
            <person name="Griffin P.C."/>
            <person name="Schiffer M."/>
            <person name="Pearce S."/>
            <person name="Lee S.F."/>
            <person name="McElroy K."/>
            <person name="Stocker A."/>
            <person name="Shirriffs J."/>
            <person name="Cockerell F."/>
            <person name="Coppin C."/>
            <person name="Sgro C.M."/>
            <person name="Karger A."/>
            <person name="Cain J.W."/>
            <person name="Weber J.A."/>
            <person name="Santpere G."/>
            <person name="Kirschner M.W."/>
            <person name="Hoffmann A.A."/>
            <person name="Oakeshott J.G."/>
            <person name="Zhang G."/>
        </authorList>
    </citation>
    <scope>NUCLEOTIDE SEQUENCE</scope>
    <source>
        <strain evidence="3">BGI-SZ-2011g</strain>
    </source>
</reference>
<evidence type="ECO:0000313" key="3">
    <source>
        <dbReference type="EMBL" id="KAH8371812.1"/>
    </source>
</evidence>
<feature type="compositionally biased region" description="Low complexity" evidence="1">
    <location>
        <begin position="25"/>
        <end position="38"/>
    </location>
</feature>